<evidence type="ECO:0000313" key="2">
    <source>
        <dbReference type="Proteomes" id="UP001191004"/>
    </source>
</evidence>
<name>A0ABY0FMD8_9BACT</name>
<dbReference type="RefSeq" id="WP_129604205.1">
    <property type="nucleotide sequence ID" value="NZ_PRLL01000003.1"/>
</dbReference>
<reference evidence="1 2" key="1">
    <citation type="journal article" date="2018" name="bioRxiv">
        <title>Evidence of independent acquisition and adaption of ultra-small bacteria to human hosts across the highly diverse yet reduced genomes of the phylum Saccharibacteria.</title>
        <authorList>
            <person name="McLean J.S."/>
            <person name="Bor B."/>
            <person name="To T.T."/>
            <person name="Liu Q."/>
            <person name="Kearns K.A."/>
            <person name="Solden L.M."/>
            <person name="Wrighton K.C."/>
            <person name="He X."/>
            <person name="Shi W."/>
        </authorList>
    </citation>
    <scope>NUCLEOTIDE SEQUENCE [LARGE SCALE GENOMIC DNA]</scope>
    <source>
        <strain evidence="1 2">TM7_KMM_G3_1_HOT_351</strain>
    </source>
</reference>
<organism evidence="1 2">
    <name type="scientific">Candidatus Nanosyncoccus nanoralicus</name>
    <dbReference type="NCBI Taxonomy" id="2171996"/>
    <lineage>
        <taxon>Bacteria</taxon>
        <taxon>Candidatus Saccharimonadota</taxon>
        <taxon>Candidatus Nanosyncoccalia</taxon>
        <taxon>Candidatus Nanosyncoccales</taxon>
        <taxon>Candidatus Nanosyncoccaceae</taxon>
        <taxon>Candidatus Nanosyncoccus</taxon>
    </lineage>
</organism>
<comment type="caution">
    <text evidence="1">The sequence shown here is derived from an EMBL/GenBank/DDBJ whole genome shotgun (WGS) entry which is preliminary data.</text>
</comment>
<evidence type="ECO:0000313" key="1">
    <source>
        <dbReference type="EMBL" id="RYC73823.1"/>
    </source>
</evidence>
<reference evidence="1 2" key="2">
    <citation type="journal article" date="2020" name="Cell Rep.">
        <title>Acquisition and Adaptation of Ultra-small Parasitic Reduced Genome Bacteria to Mammalian Hosts.</title>
        <authorList>
            <person name="McLean J.S."/>
            <person name="Bor B."/>
            <person name="Kerns K.A."/>
            <person name="Liu Q."/>
            <person name="To T.T."/>
            <person name="Solden L."/>
            <person name="Hendrickson E.L."/>
            <person name="Wrighton K."/>
            <person name="Shi W."/>
            <person name="He X."/>
        </authorList>
    </citation>
    <scope>NUCLEOTIDE SEQUENCE [LARGE SCALE GENOMIC DNA]</scope>
    <source>
        <strain evidence="1 2">TM7_KMM_G3_1_HOT_351</strain>
    </source>
</reference>
<gene>
    <name evidence="1" type="ORF">G3KMM_00162</name>
</gene>
<accession>A0ABY0FMD8</accession>
<protein>
    <recommendedName>
        <fullName evidence="3">Phospholipase C/D domain-containing protein</fullName>
    </recommendedName>
</protein>
<sequence length="272" mass="30714">MYSTLALNNSKRSGNIVGTHQKLDKIARKILQKSLPARVYFPDIKEILLFEGMGGPDGLKRKSPGVDEPMHFIIPGQDDGKLIQMILDHQYNLRKALATDNKVRAAFEAGWMAHAITDGLTPAHHFPLTEAQGELMTEKEFIKIFGIPVKGIMRGRNSLETLRNNWLYWGVNGYMSKHVAFEYGVAITMTALPERVVTPKLDKKELKNVDLKQAFYQSLERVASLNMYTRFLEQGWNTDLAFETKNILLPEIARAIALCWASSIPELTDPAK</sequence>
<dbReference type="EMBL" id="PRLL01000003">
    <property type="protein sequence ID" value="RYC73823.1"/>
    <property type="molecule type" value="Genomic_DNA"/>
</dbReference>
<dbReference type="Proteomes" id="UP001191004">
    <property type="component" value="Unassembled WGS sequence"/>
</dbReference>
<keyword evidence="2" id="KW-1185">Reference proteome</keyword>
<evidence type="ECO:0008006" key="3">
    <source>
        <dbReference type="Google" id="ProtNLM"/>
    </source>
</evidence>
<proteinExistence type="predicted"/>